<evidence type="ECO:0000313" key="2">
    <source>
        <dbReference type="EMBL" id="APR53071.1"/>
    </source>
</evidence>
<name>A0A1L6JAW5_9SPHN</name>
<accession>A0A1L6JAW5</accession>
<sequence length="80" mass="8254">MREPADLGQLLRWLRDDLPGLATHGQARLAVADGRRACAVPASTGSGPEELITRATGSGVSPSPDLHDGIAVRVPAAPYA</sequence>
<dbReference type="GeneID" id="44133308"/>
<dbReference type="KEGG" id="skr:BRX40_12100"/>
<dbReference type="Proteomes" id="UP000286681">
    <property type="component" value="Unassembled WGS sequence"/>
</dbReference>
<keyword evidence="4" id="KW-1185">Reference proteome</keyword>
<evidence type="ECO:0000256" key="1">
    <source>
        <dbReference type="SAM" id="MobiDB-lite"/>
    </source>
</evidence>
<reference evidence="4" key="2">
    <citation type="submission" date="2016-12" db="EMBL/GenBank/DDBJ databases">
        <title>Whole genome sequencing of Sphingomonas sp. ABOJV.</title>
        <authorList>
            <person name="Conlan S."/>
            <person name="Thomas P.J."/>
            <person name="Mullikin J."/>
            <person name="Palmore T.N."/>
            <person name="Frank K.M."/>
            <person name="Segre J.A."/>
        </authorList>
    </citation>
    <scope>NUCLEOTIDE SEQUENCE [LARGE SCALE GENOMIC DNA]</scope>
    <source>
        <strain evidence="4">ABOJV</strain>
    </source>
</reference>
<reference evidence="2" key="1">
    <citation type="submission" date="2016-12" db="EMBL/GenBank/DDBJ databases">
        <title>Whole genome sequencing of Sphingomonas koreensis.</title>
        <authorList>
            <person name="Conlan S."/>
            <person name="Thomas P.J."/>
            <person name="Mullikin J."/>
            <person name="Palmore T.N."/>
            <person name="Frank K.M."/>
            <person name="Segre J.A."/>
        </authorList>
    </citation>
    <scope>NUCLEOTIDE SEQUENCE</scope>
    <source>
        <strain evidence="2">ABOJV</strain>
    </source>
</reference>
<dbReference type="EMBL" id="QQWO01000034">
    <property type="protein sequence ID" value="RSU97457.1"/>
    <property type="molecule type" value="Genomic_DNA"/>
</dbReference>
<dbReference type="RefSeq" id="WP_075151747.1">
    <property type="nucleotide sequence ID" value="NZ_CP018820.1"/>
</dbReference>
<gene>
    <name evidence="2" type="ORF">BRX40_12100</name>
    <name evidence="3" type="ORF">CA257_22740</name>
</gene>
<dbReference type="AlphaFoldDB" id="A0A1L6JAW5"/>
<dbReference type="Proteomes" id="UP000185161">
    <property type="component" value="Chromosome"/>
</dbReference>
<protein>
    <submittedName>
        <fullName evidence="2">Uncharacterized protein</fullName>
    </submittedName>
</protein>
<feature type="region of interest" description="Disordered" evidence="1">
    <location>
        <begin position="41"/>
        <end position="69"/>
    </location>
</feature>
<dbReference type="EMBL" id="CP018820">
    <property type="protein sequence ID" value="APR53071.1"/>
    <property type="molecule type" value="Genomic_DNA"/>
</dbReference>
<reference evidence="3 5" key="3">
    <citation type="submission" date="2018-07" db="EMBL/GenBank/DDBJ databases">
        <title>Genomic and Epidemiologic Investigation of an Indolent Hospital Outbreak.</title>
        <authorList>
            <person name="Johnson R.C."/>
            <person name="Deming C."/>
            <person name="Conlan S."/>
            <person name="Zellmer C.J."/>
            <person name="Michelin A.V."/>
            <person name="Lee-Lin S."/>
            <person name="Thomas P.J."/>
            <person name="Park M."/>
            <person name="Weingarten R.A."/>
            <person name="Less J."/>
            <person name="Dekker J.P."/>
            <person name="Frank K.M."/>
            <person name="Musser K.A."/>
            <person name="Mcquiston J.R."/>
            <person name="Henderson D.K."/>
            <person name="Lau A.F."/>
            <person name="Palmore T.N."/>
            <person name="Segre J.A."/>
        </authorList>
    </citation>
    <scope>NUCLEOTIDE SEQUENCE [LARGE SCALE GENOMIC DNA]</scope>
    <source>
        <strain evidence="3 5">SK-NIH.Env10_0317</strain>
    </source>
</reference>
<evidence type="ECO:0000313" key="3">
    <source>
        <dbReference type="EMBL" id="RSU97457.1"/>
    </source>
</evidence>
<organism evidence="2 4">
    <name type="scientific">Sphingomonas koreensis</name>
    <dbReference type="NCBI Taxonomy" id="93064"/>
    <lineage>
        <taxon>Bacteria</taxon>
        <taxon>Pseudomonadati</taxon>
        <taxon>Pseudomonadota</taxon>
        <taxon>Alphaproteobacteria</taxon>
        <taxon>Sphingomonadales</taxon>
        <taxon>Sphingomonadaceae</taxon>
        <taxon>Sphingomonas</taxon>
    </lineage>
</organism>
<evidence type="ECO:0000313" key="4">
    <source>
        <dbReference type="Proteomes" id="UP000185161"/>
    </source>
</evidence>
<evidence type="ECO:0000313" key="5">
    <source>
        <dbReference type="Proteomes" id="UP000286681"/>
    </source>
</evidence>
<proteinExistence type="predicted"/>